<keyword evidence="2 9" id="KW-0853">WD repeat</keyword>
<dbReference type="InterPro" id="IPR036322">
    <property type="entry name" value="WD40_repeat_dom_sf"/>
</dbReference>
<keyword evidence="13" id="KW-1185">Reference proteome</keyword>
<keyword evidence="5" id="KW-0677">Repeat</keyword>
<dbReference type="PROSITE" id="PS50294">
    <property type="entry name" value="WD_REPEATS_REGION"/>
    <property type="match status" value="4"/>
</dbReference>
<protein>
    <recommendedName>
        <fullName evidence="8">Pre-mRNA-processing factor 17</fullName>
    </recommendedName>
</protein>
<dbReference type="GO" id="GO:0071013">
    <property type="term" value="C:catalytic step 2 spliceosome"/>
    <property type="evidence" value="ECO:0000318"/>
    <property type="project" value="GO_Central"/>
</dbReference>
<keyword evidence="7" id="KW-0539">Nucleus</keyword>
<dbReference type="PANTHER" id="PTHR43979">
    <property type="entry name" value="PRE-MRNA-PROCESSING FACTOR 17"/>
    <property type="match status" value="1"/>
</dbReference>
<evidence type="ECO:0000256" key="10">
    <source>
        <dbReference type="SAM" id="MobiDB-lite"/>
    </source>
</evidence>
<dbReference type="AlphaFoldDB" id="B6JW69"/>
<evidence type="ECO:0000256" key="3">
    <source>
        <dbReference type="ARBA" id="ARBA00022664"/>
    </source>
</evidence>
<reference evidence="11 13" key="1">
    <citation type="journal article" date="2011" name="Science">
        <title>Comparative functional genomics of the fission yeasts.</title>
        <authorList>
            <person name="Rhind N."/>
            <person name="Chen Z."/>
            <person name="Yassour M."/>
            <person name="Thompson D.A."/>
            <person name="Haas B.J."/>
            <person name="Habib N."/>
            <person name="Wapinski I."/>
            <person name="Roy S."/>
            <person name="Lin M.F."/>
            <person name="Heiman D.I."/>
            <person name="Young S.K."/>
            <person name="Furuya K."/>
            <person name="Guo Y."/>
            <person name="Pidoux A."/>
            <person name="Chen H.M."/>
            <person name="Robbertse B."/>
            <person name="Goldberg J.M."/>
            <person name="Aoki K."/>
            <person name="Bayne E.H."/>
            <person name="Berlin A.M."/>
            <person name="Desjardins C.A."/>
            <person name="Dobbs E."/>
            <person name="Dukaj L."/>
            <person name="Fan L."/>
            <person name="FitzGerald M.G."/>
            <person name="French C."/>
            <person name="Gujja S."/>
            <person name="Hansen K."/>
            <person name="Keifenheim D."/>
            <person name="Levin J.Z."/>
            <person name="Mosher R.A."/>
            <person name="Mueller C.A."/>
            <person name="Pfiffner J."/>
            <person name="Priest M."/>
            <person name="Russ C."/>
            <person name="Smialowska A."/>
            <person name="Swoboda P."/>
            <person name="Sykes S.M."/>
            <person name="Vaughn M."/>
            <person name="Vengrova S."/>
            <person name="Yoder R."/>
            <person name="Zeng Q."/>
            <person name="Allshire R."/>
            <person name="Baulcombe D."/>
            <person name="Birren B.W."/>
            <person name="Brown W."/>
            <person name="Ekwall K."/>
            <person name="Kellis M."/>
            <person name="Leatherwood J."/>
            <person name="Levin H."/>
            <person name="Margalit H."/>
            <person name="Martienssen R."/>
            <person name="Nieduszynski C.A."/>
            <person name="Spatafora J.W."/>
            <person name="Friedman N."/>
            <person name="Dalgaard J.Z."/>
            <person name="Baumann P."/>
            <person name="Niki H."/>
            <person name="Regev A."/>
            <person name="Nusbaum C."/>
        </authorList>
    </citation>
    <scope>NUCLEOTIDE SEQUENCE [LARGE SCALE GENOMIC DNA]</scope>
    <source>
        <strain evidence="13">yFS275 / FY16936</strain>
    </source>
</reference>
<dbReference type="Pfam" id="PF00400">
    <property type="entry name" value="WD40"/>
    <property type="match status" value="5"/>
</dbReference>
<dbReference type="OrthoDB" id="10257301at2759"/>
<dbReference type="GO" id="GO:0071014">
    <property type="term" value="C:post-mRNA release spliceosomal complex"/>
    <property type="evidence" value="ECO:0007669"/>
    <property type="project" value="EnsemblFungi"/>
</dbReference>
<dbReference type="PANTHER" id="PTHR43979:SF1">
    <property type="entry name" value="PRE-MRNA-PROCESSING FACTOR 17"/>
    <property type="match status" value="1"/>
</dbReference>
<dbReference type="eggNOG" id="KOG0282">
    <property type="taxonomic scope" value="Eukaryota"/>
</dbReference>
<gene>
    <name evidence="12" type="primary">prp17</name>
    <name evidence="11" type="ORF">SJAG_00639</name>
</gene>
<evidence type="ECO:0000256" key="1">
    <source>
        <dbReference type="ARBA" id="ARBA00004123"/>
    </source>
</evidence>
<dbReference type="SUPFAM" id="SSF50978">
    <property type="entry name" value="WD40 repeat-like"/>
    <property type="match status" value="1"/>
</dbReference>
<dbReference type="InterPro" id="IPR015943">
    <property type="entry name" value="WD40/YVTN_repeat-like_dom_sf"/>
</dbReference>
<evidence type="ECO:0000256" key="4">
    <source>
        <dbReference type="ARBA" id="ARBA00022728"/>
    </source>
</evidence>
<evidence type="ECO:0000256" key="8">
    <source>
        <dbReference type="ARBA" id="ARBA00068146"/>
    </source>
</evidence>
<dbReference type="SMART" id="SM00320">
    <property type="entry name" value="WD40"/>
    <property type="match status" value="6"/>
</dbReference>
<feature type="repeat" description="WD" evidence="9">
    <location>
        <begin position="272"/>
        <end position="314"/>
    </location>
</feature>
<name>B6JW69_SCHJY</name>
<dbReference type="GeneID" id="7050679"/>
<evidence type="ECO:0000256" key="7">
    <source>
        <dbReference type="ARBA" id="ARBA00023242"/>
    </source>
</evidence>
<dbReference type="JaponicusDB" id="SJAG_00639">
    <property type="gene designation" value="prp17"/>
</dbReference>
<dbReference type="EMBL" id="KE651166">
    <property type="protein sequence ID" value="EEB05620.2"/>
    <property type="molecule type" value="Genomic_DNA"/>
</dbReference>
<proteinExistence type="predicted"/>
<feature type="repeat" description="WD" evidence="9">
    <location>
        <begin position="534"/>
        <end position="568"/>
    </location>
</feature>
<dbReference type="GO" id="GO:0045292">
    <property type="term" value="P:mRNA cis splicing, via spliceosome"/>
    <property type="evidence" value="ECO:0007669"/>
    <property type="project" value="EnsemblFungi"/>
</dbReference>
<dbReference type="RefSeq" id="XP_002171913.2">
    <property type="nucleotide sequence ID" value="XM_002171877.2"/>
</dbReference>
<dbReference type="Proteomes" id="UP000001744">
    <property type="component" value="Unassembled WGS sequence"/>
</dbReference>
<comment type="subcellular location">
    <subcellularLocation>
        <location evidence="1">Nucleus</location>
    </subcellularLocation>
</comment>
<organism evidence="11 13">
    <name type="scientific">Schizosaccharomyces japonicus (strain yFS275 / FY16936)</name>
    <name type="common">Fission yeast</name>
    <dbReference type="NCBI Taxonomy" id="402676"/>
    <lineage>
        <taxon>Eukaryota</taxon>
        <taxon>Fungi</taxon>
        <taxon>Dikarya</taxon>
        <taxon>Ascomycota</taxon>
        <taxon>Taphrinomycotina</taxon>
        <taxon>Schizosaccharomycetes</taxon>
        <taxon>Schizosaccharomycetales</taxon>
        <taxon>Schizosaccharomycetaceae</taxon>
        <taxon>Schizosaccharomyces</taxon>
    </lineage>
</organism>
<feature type="region of interest" description="Disordered" evidence="10">
    <location>
        <begin position="1"/>
        <end position="32"/>
    </location>
</feature>
<sequence>MNMLVSGYTSDSDSSDASDQTTSASIRVESTPTVVETFTESESSVVKGLQNGQLVKNVSIQELARPELGPYNPYKTKEQDSKKNTITGYLEKEYVSNLTFDQNFHTYQKFGEVVKRKLNEDGTDAIVDIASVHANKRSAQEFKKLRETSGDPSILHGENAYKGPWAKYSKPESVSDPDEVLEVESVQGNGEVEVPSKVEESVTDLSSEQEASAAIAPIAPTKQKETTVFHGESEFDYQGRTYLHVPTDTGINLLREPGEQTCYIPKKQIHTWTGHKKGISALRFFPNTGHLLLSGSLDTDVKIWSTYHDRSLLRTFSGHSKSIRDLCFGPDGKMFLSCAYDKTLKLWDTETGKCMQRYASGRLTHCVRFQTNPNKPTEFLAGMADKRILQFDTRTNDVVQTYEQHLGPVNSLIFIEGGERFVSTSEDSSMRYWEYGTPIPIKYIADPTMHSMPRIALRPNGKSLLCQSLDNCMYVYSAVEKYRQNRKKAFKGYSCSGYALEVGFSPDGRFVFSGDSSGNACFWDWKTCKLLSKLPAHKGPLQSMAFHPQETSKVATSSVVDNVIKYWD</sequence>
<dbReference type="OMA" id="EQTCYIP"/>
<dbReference type="GO" id="GO:0003729">
    <property type="term" value="F:mRNA binding"/>
    <property type="evidence" value="ECO:0000318"/>
    <property type="project" value="GO_Central"/>
</dbReference>
<keyword evidence="6" id="KW-0508">mRNA splicing</keyword>
<dbReference type="VEuPathDB" id="FungiDB:SJAG_00639"/>
<dbReference type="CDD" id="cd00200">
    <property type="entry name" value="WD40"/>
    <property type="match status" value="1"/>
</dbReference>
<evidence type="ECO:0000313" key="11">
    <source>
        <dbReference type="EMBL" id="EEB05620.2"/>
    </source>
</evidence>
<dbReference type="GO" id="GO:0000974">
    <property type="term" value="C:Prp19 complex"/>
    <property type="evidence" value="ECO:0007669"/>
    <property type="project" value="EnsemblFungi"/>
</dbReference>
<dbReference type="InterPro" id="IPR032847">
    <property type="entry name" value="PRPF17"/>
</dbReference>
<evidence type="ECO:0000256" key="5">
    <source>
        <dbReference type="ARBA" id="ARBA00022737"/>
    </source>
</evidence>
<feature type="repeat" description="WD" evidence="9">
    <location>
        <begin position="402"/>
        <end position="434"/>
    </location>
</feature>
<dbReference type="PRINTS" id="PR00320">
    <property type="entry name" value="GPROTEINBRPT"/>
</dbReference>
<feature type="repeat" description="WD" evidence="9">
    <location>
        <begin position="316"/>
        <end position="357"/>
    </location>
</feature>
<evidence type="ECO:0000256" key="2">
    <source>
        <dbReference type="ARBA" id="ARBA00022574"/>
    </source>
</evidence>
<keyword evidence="3" id="KW-0507">mRNA processing</keyword>
<dbReference type="FunFam" id="2.130.10.10:FF:000034">
    <property type="entry name" value="Pre-mRNA-processing factor 17, putative"/>
    <property type="match status" value="1"/>
</dbReference>
<dbReference type="InterPro" id="IPR020472">
    <property type="entry name" value="WD40_PAC1"/>
</dbReference>
<evidence type="ECO:0000313" key="13">
    <source>
        <dbReference type="Proteomes" id="UP000001744"/>
    </source>
</evidence>
<evidence type="ECO:0000256" key="6">
    <source>
        <dbReference type="ARBA" id="ARBA00023187"/>
    </source>
</evidence>
<dbReference type="HOGENOM" id="CLU_022571_2_1_1"/>
<dbReference type="PROSITE" id="PS50082">
    <property type="entry name" value="WD_REPEATS_2"/>
    <property type="match status" value="4"/>
</dbReference>
<dbReference type="InterPro" id="IPR001680">
    <property type="entry name" value="WD40_rpt"/>
</dbReference>
<evidence type="ECO:0000256" key="9">
    <source>
        <dbReference type="PROSITE-ProRule" id="PRU00221"/>
    </source>
</evidence>
<feature type="compositionally biased region" description="Low complexity" evidence="10">
    <location>
        <begin position="9"/>
        <end position="25"/>
    </location>
</feature>
<evidence type="ECO:0000313" key="12">
    <source>
        <dbReference type="JaponicusDB" id="SJAG_00639"/>
    </source>
</evidence>
<keyword evidence="4" id="KW-0747">Spliceosome</keyword>
<dbReference type="Gene3D" id="2.130.10.10">
    <property type="entry name" value="YVTN repeat-like/Quinoprotein amine dehydrogenase"/>
    <property type="match status" value="1"/>
</dbReference>
<accession>B6JW69</accession>
<dbReference type="STRING" id="402676.B6JW69"/>
<dbReference type="GO" id="GO:0000398">
    <property type="term" value="P:mRNA splicing, via spliceosome"/>
    <property type="evidence" value="ECO:0000318"/>
    <property type="project" value="GO_Central"/>
</dbReference>